<dbReference type="PROSITE" id="PS50157">
    <property type="entry name" value="ZINC_FINGER_C2H2_2"/>
    <property type="match status" value="10"/>
</dbReference>
<feature type="compositionally biased region" description="Polar residues" evidence="12">
    <location>
        <begin position="131"/>
        <end position="157"/>
    </location>
</feature>
<sequence length="757" mass="84212">MFHRFHDLKAGQDPDIMSGGMSRSSSSGAASGGRPLFPSVLRQDLTPAAQVTSGPQYPSTSSPDAGFVGQGASLMALGHNVMFPGAKLMTGSAHEAHRYMAEAYRLAAGDHEAHRIPYSASSSSSQSLLSETQRTTPDVSSAPATAGSLRQAQTDRASFSAVEMASHLNLDSGRVENHSSRVIPSLERLPHNISRQANNKSESENLQFSKNTYSTSASSVTQIPPQTSKSKSIPVSATSGASMFPMSFPSYQQYSDESNFKRQYFDENFASRRETVTASGSNAPDTSPENRERNDRDTAGTPHLNRFDNQCSNQELFNREEMSRSGSRPDDIGSDLSFLAQATTSAHSELMRSKLARGRQGKEYKCHSCDMEFKNGTQLKNHTWRHSGEKPHACTVCHATFTQLSNLKTHMRIHTGERPYACQECNATFTQISNLRTHQKTHTGEKPYECDVCFSRFSQQSNLKSHKLIHSGERPFKCEECGATFVQSTHLRNHKRIHTNERPYACEQCGARFRQLSNLKTHEKIHTGERPHTCEECGSTFAQKSNLKSHMLKLHALDGGIPNKRGRKKKLEAIRPYCCEECGAKFTMMSNLKIHMRLHTGEKPFQCDNCGASFAQKSNLKTHEQIHSEERPFKCSECPAAFRQNTNLKTHKVKKHPVKSLKIKILQDSHYTMQDVPHTVEGEGAPASHLIGEPIVQIREGKGDHFHLLGSNTVEGGELIKLEGEMYGRQDNTLCRNNEIASDHCPTEMNPYDSSNF</sequence>
<dbReference type="PANTHER" id="PTHR16515">
    <property type="entry name" value="PR DOMAIN ZINC FINGER PROTEIN"/>
    <property type="match status" value="1"/>
</dbReference>
<feature type="domain" description="C2H2-type" evidence="13">
    <location>
        <begin position="577"/>
        <end position="604"/>
    </location>
</feature>
<dbReference type="InterPro" id="IPR036236">
    <property type="entry name" value="Znf_C2H2_sf"/>
</dbReference>
<feature type="domain" description="C2H2-type" evidence="13">
    <location>
        <begin position="448"/>
        <end position="475"/>
    </location>
</feature>
<evidence type="ECO:0000256" key="11">
    <source>
        <dbReference type="PROSITE-ProRule" id="PRU00042"/>
    </source>
</evidence>
<evidence type="ECO:0000256" key="4">
    <source>
        <dbReference type="ARBA" id="ARBA00022737"/>
    </source>
</evidence>
<keyword evidence="9" id="KW-0804">Transcription</keyword>
<dbReference type="FunFam" id="3.30.160.60:FF:001270">
    <property type="entry name" value="zinc finger protein 583 isoform X1"/>
    <property type="match status" value="1"/>
</dbReference>
<dbReference type="SMART" id="SM00355">
    <property type="entry name" value="ZnF_C2H2"/>
    <property type="match status" value="10"/>
</dbReference>
<keyword evidence="3" id="KW-0479">Metal-binding</keyword>
<dbReference type="Gene3D" id="3.30.160.60">
    <property type="entry name" value="Classic Zinc Finger"/>
    <property type="match status" value="10"/>
</dbReference>
<feature type="compositionally biased region" description="Low complexity" evidence="12">
    <location>
        <begin position="17"/>
        <end position="34"/>
    </location>
</feature>
<dbReference type="FunFam" id="3.30.160.60:FF:000176">
    <property type="entry name" value="zinc finger protein 70"/>
    <property type="match status" value="1"/>
</dbReference>
<dbReference type="FunFam" id="3.30.160.60:FF:001480">
    <property type="entry name" value="Si:cabz01071911.3"/>
    <property type="match status" value="2"/>
</dbReference>
<evidence type="ECO:0000256" key="6">
    <source>
        <dbReference type="ARBA" id="ARBA00022833"/>
    </source>
</evidence>
<dbReference type="GO" id="GO:0008270">
    <property type="term" value="F:zinc ion binding"/>
    <property type="evidence" value="ECO:0007669"/>
    <property type="project" value="UniProtKB-KW"/>
</dbReference>
<evidence type="ECO:0000256" key="1">
    <source>
        <dbReference type="ARBA" id="ARBA00004123"/>
    </source>
</evidence>
<feature type="domain" description="C2H2-type" evidence="13">
    <location>
        <begin position="504"/>
        <end position="531"/>
    </location>
</feature>
<evidence type="ECO:0000256" key="5">
    <source>
        <dbReference type="ARBA" id="ARBA00022771"/>
    </source>
</evidence>
<evidence type="ECO:0000256" key="3">
    <source>
        <dbReference type="ARBA" id="ARBA00022723"/>
    </source>
</evidence>
<feature type="domain" description="C2H2-type" evidence="13">
    <location>
        <begin position="476"/>
        <end position="503"/>
    </location>
</feature>
<evidence type="ECO:0000256" key="7">
    <source>
        <dbReference type="ARBA" id="ARBA00023015"/>
    </source>
</evidence>
<dbReference type="PROSITE" id="PS00028">
    <property type="entry name" value="ZINC_FINGER_C2H2_1"/>
    <property type="match status" value="10"/>
</dbReference>
<keyword evidence="4" id="KW-0677">Repeat</keyword>
<accession>A0AAE1GR24</accession>
<evidence type="ECO:0000256" key="2">
    <source>
        <dbReference type="ARBA" id="ARBA00006991"/>
    </source>
</evidence>
<dbReference type="FunFam" id="3.30.160.60:FF:001668">
    <property type="entry name" value="transcriptional repressor CTCF"/>
    <property type="match status" value="1"/>
</dbReference>
<feature type="domain" description="C2H2-type" evidence="13">
    <location>
        <begin position="364"/>
        <end position="391"/>
    </location>
</feature>
<evidence type="ECO:0000313" key="15">
    <source>
        <dbReference type="Proteomes" id="UP001286313"/>
    </source>
</evidence>
<keyword evidence="5 11" id="KW-0863">Zinc-finger</keyword>
<feature type="compositionally biased region" description="Low complexity" evidence="12">
    <location>
        <begin position="119"/>
        <end position="130"/>
    </location>
</feature>
<feature type="domain" description="C2H2-type" evidence="13">
    <location>
        <begin position="532"/>
        <end position="560"/>
    </location>
</feature>
<dbReference type="EMBL" id="JAWQEG010000106">
    <property type="protein sequence ID" value="KAK3894558.1"/>
    <property type="molecule type" value="Genomic_DNA"/>
</dbReference>
<dbReference type="FunFam" id="3.30.160.60:FF:001370">
    <property type="entry name" value="Zinc finger protein"/>
    <property type="match status" value="1"/>
</dbReference>
<feature type="region of interest" description="Disordered" evidence="12">
    <location>
        <begin position="216"/>
        <end position="235"/>
    </location>
</feature>
<dbReference type="GO" id="GO:0003690">
    <property type="term" value="F:double-stranded DNA binding"/>
    <property type="evidence" value="ECO:0007669"/>
    <property type="project" value="UniProtKB-ARBA"/>
</dbReference>
<keyword evidence="10" id="KW-0539">Nucleus</keyword>
<dbReference type="AlphaFoldDB" id="A0AAE1GR24"/>
<feature type="region of interest" description="Disordered" evidence="12">
    <location>
        <begin position="117"/>
        <end position="160"/>
    </location>
</feature>
<evidence type="ECO:0000256" key="8">
    <source>
        <dbReference type="ARBA" id="ARBA00023125"/>
    </source>
</evidence>
<evidence type="ECO:0000256" key="9">
    <source>
        <dbReference type="ARBA" id="ARBA00023163"/>
    </source>
</evidence>
<gene>
    <name evidence="14" type="ORF">Pcinc_001714</name>
</gene>
<evidence type="ECO:0000313" key="14">
    <source>
        <dbReference type="EMBL" id="KAK3894558.1"/>
    </source>
</evidence>
<comment type="similarity">
    <text evidence="2">Belongs to the krueppel C2H2-type zinc-finger protein family.</text>
</comment>
<feature type="domain" description="C2H2-type" evidence="13">
    <location>
        <begin position="633"/>
        <end position="656"/>
    </location>
</feature>
<protein>
    <recommendedName>
        <fullName evidence="13">C2H2-type domain-containing protein</fullName>
    </recommendedName>
</protein>
<keyword evidence="6" id="KW-0862">Zinc</keyword>
<evidence type="ECO:0000256" key="10">
    <source>
        <dbReference type="ARBA" id="ARBA00023242"/>
    </source>
</evidence>
<proteinExistence type="inferred from homology"/>
<keyword evidence="15" id="KW-1185">Reference proteome</keyword>
<feature type="compositionally biased region" description="Polar residues" evidence="12">
    <location>
        <begin position="276"/>
        <end position="287"/>
    </location>
</feature>
<keyword evidence="7" id="KW-0805">Transcription regulation</keyword>
<dbReference type="GO" id="GO:0005634">
    <property type="term" value="C:nucleus"/>
    <property type="evidence" value="ECO:0007669"/>
    <property type="project" value="UniProtKB-SubCell"/>
</dbReference>
<dbReference type="InterPro" id="IPR013087">
    <property type="entry name" value="Znf_C2H2_type"/>
</dbReference>
<dbReference type="FunFam" id="3.30.160.60:FF:000322">
    <property type="entry name" value="GDNF-inducible zinc finger protein 1"/>
    <property type="match status" value="1"/>
</dbReference>
<feature type="region of interest" description="Disordered" evidence="12">
    <location>
        <begin position="11"/>
        <end position="39"/>
    </location>
</feature>
<dbReference type="GO" id="GO:0006355">
    <property type="term" value="P:regulation of DNA-templated transcription"/>
    <property type="evidence" value="ECO:0007669"/>
    <property type="project" value="UniProtKB-ARBA"/>
</dbReference>
<feature type="compositionally biased region" description="Basic and acidic residues" evidence="12">
    <location>
        <begin position="288"/>
        <end position="298"/>
    </location>
</feature>
<dbReference type="FunFam" id="3.30.160.60:FF:002343">
    <property type="entry name" value="Zinc finger protein 33A"/>
    <property type="match status" value="1"/>
</dbReference>
<keyword evidence="8" id="KW-0238">DNA-binding</keyword>
<dbReference type="Proteomes" id="UP001286313">
    <property type="component" value="Unassembled WGS sequence"/>
</dbReference>
<name>A0AAE1GR24_PETCI</name>
<evidence type="ECO:0000256" key="12">
    <source>
        <dbReference type="SAM" id="MobiDB-lite"/>
    </source>
</evidence>
<dbReference type="InterPro" id="IPR050331">
    <property type="entry name" value="Zinc_finger"/>
</dbReference>
<dbReference type="SUPFAM" id="SSF57667">
    <property type="entry name" value="beta-beta-alpha zinc fingers"/>
    <property type="match status" value="6"/>
</dbReference>
<reference evidence="14" key="1">
    <citation type="submission" date="2023-10" db="EMBL/GenBank/DDBJ databases">
        <title>Genome assemblies of two species of porcelain crab, Petrolisthes cinctipes and Petrolisthes manimaculis (Anomura: Porcellanidae).</title>
        <authorList>
            <person name="Angst P."/>
        </authorList>
    </citation>
    <scope>NUCLEOTIDE SEQUENCE</scope>
    <source>
        <strain evidence="14">PB745_01</strain>
        <tissue evidence="14">Gill</tissue>
    </source>
</reference>
<feature type="region of interest" description="Disordered" evidence="12">
    <location>
        <begin position="273"/>
        <end position="314"/>
    </location>
</feature>
<dbReference type="Pfam" id="PF00096">
    <property type="entry name" value="zf-C2H2"/>
    <property type="match status" value="9"/>
</dbReference>
<feature type="domain" description="C2H2-type" evidence="13">
    <location>
        <begin position="605"/>
        <end position="632"/>
    </location>
</feature>
<comment type="caution">
    <text evidence="14">The sequence shown here is derived from an EMBL/GenBank/DDBJ whole genome shotgun (WGS) entry which is preliminary data.</text>
</comment>
<feature type="domain" description="C2H2-type" evidence="13">
    <location>
        <begin position="392"/>
        <end position="419"/>
    </location>
</feature>
<feature type="domain" description="C2H2-type" evidence="13">
    <location>
        <begin position="420"/>
        <end position="447"/>
    </location>
</feature>
<evidence type="ECO:0000259" key="13">
    <source>
        <dbReference type="PROSITE" id="PS50157"/>
    </source>
</evidence>
<organism evidence="14 15">
    <name type="scientific">Petrolisthes cinctipes</name>
    <name type="common">Flat porcelain crab</name>
    <dbReference type="NCBI Taxonomy" id="88211"/>
    <lineage>
        <taxon>Eukaryota</taxon>
        <taxon>Metazoa</taxon>
        <taxon>Ecdysozoa</taxon>
        <taxon>Arthropoda</taxon>
        <taxon>Crustacea</taxon>
        <taxon>Multicrustacea</taxon>
        <taxon>Malacostraca</taxon>
        <taxon>Eumalacostraca</taxon>
        <taxon>Eucarida</taxon>
        <taxon>Decapoda</taxon>
        <taxon>Pleocyemata</taxon>
        <taxon>Anomura</taxon>
        <taxon>Galatheoidea</taxon>
        <taxon>Porcellanidae</taxon>
        <taxon>Petrolisthes</taxon>
    </lineage>
</organism>
<dbReference type="FunFam" id="3.30.160.60:FF:000624">
    <property type="entry name" value="zinc finger protein 697"/>
    <property type="match status" value="1"/>
</dbReference>
<dbReference type="PANTHER" id="PTHR16515:SF49">
    <property type="entry name" value="GASTRULA ZINC FINGER PROTEIN XLCGF49.1-LIKE-RELATED"/>
    <property type="match status" value="1"/>
</dbReference>
<comment type="subcellular location">
    <subcellularLocation>
        <location evidence="1">Nucleus</location>
    </subcellularLocation>
</comment>